<keyword evidence="6" id="KW-0573">Peptidoglycan synthesis</keyword>
<keyword evidence="8 18" id="KW-0472">Membrane</keyword>
<keyword evidence="19" id="KW-0131">Cell cycle</keyword>
<dbReference type="GO" id="GO:0032153">
    <property type="term" value="C:cell division site"/>
    <property type="evidence" value="ECO:0007669"/>
    <property type="project" value="TreeGrafter"/>
</dbReference>
<comment type="catalytic activity">
    <reaction evidence="15">
        <text>[GlcNAc-(1-&gt;4)-Mur2Ac(oyl-L-Ala-gamma-D-Glu-L-Lys-D-Ala-D-Ala)](n)-di-trans,octa-cis-undecaprenyl diphosphate + beta-D-GlcNAc-(1-&gt;4)-Mur2Ac(oyl-L-Ala-gamma-D-Glu-L-Lys-D-Ala-D-Ala)-di-trans,octa-cis-undecaprenyl diphosphate = [GlcNAc-(1-&gt;4)-Mur2Ac(oyl-L-Ala-gamma-D-Glu-L-Lys-D-Ala-D-Ala)](n+1)-di-trans,octa-cis-undecaprenyl diphosphate + di-trans,octa-cis-undecaprenyl diphosphate + H(+)</text>
        <dbReference type="Rhea" id="RHEA:23708"/>
        <dbReference type="Rhea" id="RHEA-COMP:9602"/>
        <dbReference type="Rhea" id="RHEA-COMP:9603"/>
        <dbReference type="ChEBI" id="CHEBI:15378"/>
        <dbReference type="ChEBI" id="CHEBI:58405"/>
        <dbReference type="ChEBI" id="CHEBI:60033"/>
        <dbReference type="ChEBI" id="CHEBI:78435"/>
        <dbReference type="EC" id="2.4.99.28"/>
    </reaction>
</comment>
<feature type="transmembrane region" description="Helical" evidence="18">
    <location>
        <begin position="338"/>
        <end position="359"/>
    </location>
</feature>
<feature type="region of interest" description="Disordered" evidence="17">
    <location>
        <begin position="366"/>
        <end position="393"/>
    </location>
</feature>
<evidence type="ECO:0000256" key="15">
    <source>
        <dbReference type="ARBA" id="ARBA00049902"/>
    </source>
</evidence>
<keyword evidence="7 18" id="KW-1133">Transmembrane helix</keyword>
<comment type="subcellular location">
    <subcellularLocation>
        <location evidence="1">Membrane</location>
        <topology evidence="1">Multi-pass membrane protein</topology>
    </subcellularLocation>
</comment>
<dbReference type="PANTHER" id="PTHR30474">
    <property type="entry name" value="CELL CYCLE PROTEIN"/>
    <property type="match status" value="1"/>
</dbReference>
<evidence type="ECO:0000256" key="5">
    <source>
        <dbReference type="ARBA" id="ARBA00022960"/>
    </source>
</evidence>
<evidence type="ECO:0000256" key="16">
    <source>
        <dbReference type="ARBA" id="ARBA00049966"/>
    </source>
</evidence>
<keyword evidence="5" id="KW-0133">Cell shape</keyword>
<evidence type="ECO:0000256" key="14">
    <source>
        <dbReference type="ARBA" id="ARBA00044770"/>
    </source>
</evidence>
<feature type="transmembrane region" description="Helical" evidence="18">
    <location>
        <begin position="12"/>
        <end position="32"/>
    </location>
</feature>
<evidence type="ECO:0000256" key="2">
    <source>
        <dbReference type="ARBA" id="ARBA00022676"/>
    </source>
</evidence>
<comment type="caution">
    <text evidence="19">The sequence shown here is derived from an EMBL/GenBank/DDBJ whole genome shotgun (WGS) entry which is preliminary data.</text>
</comment>
<dbReference type="GO" id="GO:0015648">
    <property type="term" value="F:lipid-linked peptidoglycan transporter activity"/>
    <property type="evidence" value="ECO:0007669"/>
    <property type="project" value="TreeGrafter"/>
</dbReference>
<comment type="function">
    <text evidence="16">Peptidoglycan polymerase that is essential for cell division.</text>
</comment>
<evidence type="ECO:0000256" key="18">
    <source>
        <dbReference type="SAM" id="Phobius"/>
    </source>
</evidence>
<name>A0A4R1PZS9_9FIRM</name>
<accession>A0A4R1PZS9</accession>
<evidence type="ECO:0000313" key="20">
    <source>
        <dbReference type="Proteomes" id="UP000295063"/>
    </source>
</evidence>
<dbReference type="GO" id="GO:0005886">
    <property type="term" value="C:plasma membrane"/>
    <property type="evidence" value="ECO:0007669"/>
    <property type="project" value="TreeGrafter"/>
</dbReference>
<sequence>MNRMPALWSNPAQAVLYLILILFALGTVNIFSASFVTASREWNDSYFYLKRHLQAFGIGLVLLWLAAKFDYRQYKWFVPVMILGTMVTLALVPVMGLEANGARRWLKLGMTFQPSELAKLAAVMMTAAYLGVYLDRGRRTSILSWPFWLTGMMVVLVYKQPDMGTAVVIFALCMVVYLLSGIPRYEWLSLVGIGAIVVVASVYAAPYRVVRIAAWFNPWAYQQDIGYQAVQALLAIGSGGFMGTGLGLGASKFFYLPEAHTDFAFAVLSQEMGFIGVLFVLFLFAAVTWYGTKIAIKAPDGYGMLLAGGITALLSGQAVGNVAMVCGILPVTGVPLPFISFGGTSLIVNMLAVGILISIGRQAAAEGDRPSRPEPQLDPKRRARRRLELVNRK</sequence>
<keyword evidence="3" id="KW-0808">Transferase</keyword>
<keyword evidence="4 18" id="KW-0812">Transmembrane</keyword>
<evidence type="ECO:0000256" key="4">
    <source>
        <dbReference type="ARBA" id="ARBA00022692"/>
    </source>
</evidence>
<feature type="transmembrane region" description="Helical" evidence="18">
    <location>
        <begin position="117"/>
        <end position="134"/>
    </location>
</feature>
<evidence type="ECO:0000256" key="9">
    <source>
        <dbReference type="ARBA" id="ARBA00032370"/>
    </source>
</evidence>
<feature type="transmembrane region" description="Helical" evidence="18">
    <location>
        <begin position="141"/>
        <end position="158"/>
    </location>
</feature>
<evidence type="ECO:0000256" key="11">
    <source>
        <dbReference type="ARBA" id="ARBA00038053"/>
    </source>
</evidence>
<proteinExistence type="inferred from homology"/>
<dbReference type="GO" id="GO:0008955">
    <property type="term" value="F:peptidoglycan glycosyltransferase activity"/>
    <property type="evidence" value="ECO:0007669"/>
    <property type="project" value="UniProtKB-EC"/>
</dbReference>
<dbReference type="Pfam" id="PF01098">
    <property type="entry name" value="FTSW_RODA_SPOVE"/>
    <property type="match status" value="1"/>
</dbReference>
<protein>
    <recommendedName>
        <fullName evidence="12">Probable peptidoglycan glycosyltransferase FtsW</fullName>
        <ecNumber evidence="14">2.4.99.28</ecNumber>
    </recommendedName>
    <alternativeName>
        <fullName evidence="13">Cell division protein FtsW</fullName>
    </alternativeName>
    <alternativeName>
        <fullName evidence="10">Cell wall polymerase</fullName>
    </alternativeName>
    <alternativeName>
        <fullName evidence="9">Peptidoglycan polymerase</fullName>
    </alternativeName>
</protein>
<dbReference type="EMBL" id="SLUI01000005">
    <property type="protein sequence ID" value="TCL37810.1"/>
    <property type="molecule type" value="Genomic_DNA"/>
</dbReference>
<dbReference type="Proteomes" id="UP000295063">
    <property type="component" value="Unassembled WGS sequence"/>
</dbReference>
<keyword evidence="20" id="KW-1185">Reference proteome</keyword>
<gene>
    <name evidence="19" type="ORF">EV210_105249</name>
</gene>
<dbReference type="EC" id="2.4.99.28" evidence="14"/>
<evidence type="ECO:0000256" key="17">
    <source>
        <dbReference type="SAM" id="MobiDB-lite"/>
    </source>
</evidence>
<evidence type="ECO:0000256" key="8">
    <source>
        <dbReference type="ARBA" id="ARBA00023136"/>
    </source>
</evidence>
<organism evidence="19 20">
    <name type="scientific">Anaerospora hongkongensis</name>
    <dbReference type="NCBI Taxonomy" id="244830"/>
    <lineage>
        <taxon>Bacteria</taxon>
        <taxon>Bacillati</taxon>
        <taxon>Bacillota</taxon>
        <taxon>Negativicutes</taxon>
        <taxon>Selenomonadales</taxon>
        <taxon>Sporomusaceae</taxon>
        <taxon>Anaerospora</taxon>
    </lineage>
</organism>
<evidence type="ECO:0000256" key="13">
    <source>
        <dbReference type="ARBA" id="ARBA00041418"/>
    </source>
</evidence>
<evidence type="ECO:0000313" key="19">
    <source>
        <dbReference type="EMBL" id="TCL37810.1"/>
    </source>
</evidence>
<feature type="transmembrane region" description="Helical" evidence="18">
    <location>
        <begin position="187"/>
        <end position="205"/>
    </location>
</feature>
<dbReference type="GO" id="GO:0051301">
    <property type="term" value="P:cell division"/>
    <property type="evidence" value="ECO:0007669"/>
    <property type="project" value="UniProtKB-KW"/>
</dbReference>
<evidence type="ECO:0000256" key="1">
    <source>
        <dbReference type="ARBA" id="ARBA00004141"/>
    </source>
</evidence>
<keyword evidence="19" id="KW-0132">Cell division</keyword>
<dbReference type="GO" id="GO:0009252">
    <property type="term" value="P:peptidoglycan biosynthetic process"/>
    <property type="evidence" value="ECO:0007669"/>
    <property type="project" value="UniProtKB-KW"/>
</dbReference>
<evidence type="ECO:0000256" key="3">
    <source>
        <dbReference type="ARBA" id="ARBA00022679"/>
    </source>
</evidence>
<feature type="transmembrane region" description="Helical" evidence="18">
    <location>
        <begin position="76"/>
        <end position="97"/>
    </location>
</feature>
<comment type="similarity">
    <text evidence="11">Belongs to the SEDS family. FtsW subfamily.</text>
</comment>
<dbReference type="PANTHER" id="PTHR30474:SF2">
    <property type="entry name" value="PEPTIDOGLYCAN GLYCOSYLTRANSFERASE FTSW-RELATED"/>
    <property type="match status" value="1"/>
</dbReference>
<feature type="transmembrane region" description="Helical" evidence="18">
    <location>
        <begin position="164"/>
        <end position="180"/>
    </location>
</feature>
<evidence type="ECO:0000256" key="6">
    <source>
        <dbReference type="ARBA" id="ARBA00022984"/>
    </source>
</evidence>
<dbReference type="AlphaFoldDB" id="A0A4R1PZS9"/>
<dbReference type="InterPro" id="IPR001182">
    <property type="entry name" value="FtsW/RodA"/>
</dbReference>
<keyword evidence="2" id="KW-0328">Glycosyltransferase</keyword>
<feature type="transmembrane region" description="Helical" evidence="18">
    <location>
        <begin position="272"/>
        <end position="292"/>
    </location>
</feature>
<evidence type="ECO:0000256" key="10">
    <source>
        <dbReference type="ARBA" id="ARBA00033270"/>
    </source>
</evidence>
<feature type="transmembrane region" description="Helical" evidence="18">
    <location>
        <begin position="304"/>
        <end position="332"/>
    </location>
</feature>
<reference evidence="19 20" key="1">
    <citation type="submission" date="2019-03" db="EMBL/GenBank/DDBJ databases">
        <title>Genomic Encyclopedia of Type Strains, Phase IV (KMG-IV): sequencing the most valuable type-strain genomes for metagenomic binning, comparative biology and taxonomic classification.</title>
        <authorList>
            <person name="Goeker M."/>
        </authorList>
    </citation>
    <scope>NUCLEOTIDE SEQUENCE [LARGE SCALE GENOMIC DNA]</scope>
    <source>
        <strain evidence="19 20">DSM 15969</strain>
    </source>
</reference>
<dbReference type="GO" id="GO:0008360">
    <property type="term" value="P:regulation of cell shape"/>
    <property type="evidence" value="ECO:0007669"/>
    <property type="project" value="UniProtKB-KW"/>
</dbReference>
<evidence type="ECO:0000256" key="7">
    <source>
        <dbReference type="ARBA" id="ARBA00022989"/>
    </source>
</evidence>
<evidence type="ECO:0000256" key="12">
    <source>
        <dbReference type="ARBA" id="ARBA00041185"/>
    </source>
</evidence>